<dbReference type="InterPro" id="IPR048270">
    <property type="entry name" value="PNMA_C"/>
</dbReference>
<dbReference type="PANTHER" id="PTHR23095:SF51">
    <property type="entry name" value="PARANEOPLASTIC ANTIGEN MA1 HOMOLOG-RELATED"/>
    <property type="match status" value="1"/>
</dbReference>
<reference evidence="3 4" key="1">
    <citation type="submission" date="2024-05" db="EMBL/GenBank/DDBJ databases">
        <title>Genome sequencing and assembly of Indian major carp, Cirrhinus mrigala (Hamilton, 1822).</title>
        <authorList>
            <person name="Mohindra V."/>
            <person name="Chowdhury L.M."/>
            <person name="Lal K."/>
            <person name="Jena J.K."/>
        </authorList>
    </citation>
    <scope>NUCLEOTIDE SEQUENCE [LARGE SCALE GENOMIC DNA]</scope>
    <source>
        <strain evidence="3">CM1030</strain>
        <tissue evidence="3">Blood</tissue>
    </source>
</reference>
<gene>
    <name evidence="3" type="ORF">M9458_038694</name>
</gene>
<dbReference type="Proteomes" id="UP001529510">
    <property type="component" value="Unassembled WGS sequence"/>
</dbReference>
<dbReference type="Pfam" id="PF14893">
    <property type="entry name" value="PNMA"/>
    <property type="match status" value="1"/>
</dbReference>
<organism evidence="3 4">
    <name type="scientific">Cirrhinus mrigala</name>
    <name type="common">Mrigala</name>
    <dbReference type="NCBI Taxonomy" id="683832"/>
    <lineage>
        <taxon>Eukaryota</taxon>
        <taxon>Metazoa</taxon>
        <taxon>Chordata</taxon>
        <taxon>Craniata</taxon>
        <taxon>Vertebrata</taxon>
        <taxon>Euteleostomi</taxon>
        <taxon>Actinopterygii</taxon>
        <taxon>Neopterygii</taxon>
        <taxon>Teleostei</taxon>
        <taxon>Ostariophysi</taxon>
        <taxon>Cypriniformes</taxon>
        <taxon>Cyprinidae</taxon>
        <taxon>Labeoninae</taxon>
        <taxon>Labeonini</taxon>
        <taxon>Cirrhinus</taxon>
    </lineage>
</organism>
<protein>
    <recommendedName>
        <fullName evidence="2">Paraneoplastic antigen Ma-like C-terminal domain-containing protein</fullName>
    </recommendedName>
</protein>
<name>A0ABD0NYF8_CIRMR</name>
<feature type="non-terminal residue" evidence="3">
    <location>
        <position position="1"/>
    </location>
</feature>
<comment type="caution">
    <text evidence="3">The sequence shown here is derived from an EMBL/GenBank/DDBJ whole genome shotgun (WGS) entry which is preliminary data.</text>
</comment>
<evidence type="ECO:0000313" key="3">
    <source>
        <dbReference type="EMBL" id="KAL0166850.1"/>
    </source>
</evidence>
<evidence type="ECO:0000313" key="4">
    <source>
        <dbReference type="Proteomes" id="UP001529510"/>
    </source>
</evidence>
<dbReference type="AlphaFoldDB" id="A0ABD0NYF8"/>
<accession>A0ABD0NYF8</accession>
<feature type="domain" description="Paraneoplastic antigen Ma-like C-terminal" evidence="2">
    <location>
        <begin position="63"/>
        <end position="192"/>
    </location>
</feature>
<sequence>KHVSILLKLLPEKKTDIFLQLTASCCNMSRRSDPLFQSELAHLCREAGIDPTRSILLTGVPKTKKKLRRIVESLKGPALEIIKAVRMSSPDASSLQYLEALEGTFGSSESGEDLYCAVRLLRHCPRESLSDFLRRIEKSLTKVVQRGGLSPANAHNARVEELICGAVESDTTLLQLRLRERKKHPPTFLSLLNEVREAEETETQRLTLPQCAVEPEIVPPVSVPEIILECGGREDPMENYPSEILNLLPEVKEDLTLEGGENDTRNIPTKEPRPAV</sequence>
<dbReference type="InterPro" id="IPR026523">
    <property type="entry name" value="PNMA"/>
</dbReference>
<evidence type="ECO:0000256" key="1">
    <source>
        <dbReference type="SAM" id="MobiDB-lite"/>
    </source>
</evidence>
<dbReference type="PANTHER" id="PTHR23095">
    <property type="entry name" value="PARANEOPLASTIC ANTIGEN"/>
    <property type="match status" value="1"/>
</dbReference>
<proteinExistence type="predicted"/>
<evidence type="ECO:0000259" key="2">
    <source>
        <dbReference type="Pfam" id="PF14893"/>
    </source>
</evidence>
<dbReference type="EMBL" id="JAMKFB020000019">
    <property type="protein sequence ID" value="KAL0166850.1"/>
    <property type="molecule type" value="Genomic_DNA"/>
</dbReference>
<feature type="region of interest" description="Disordered" evidence="1">
    <location>
        <begin position="255"/>
        <end position="276"/>
    </location>
</feature>
<feature type="non-terminal residue" evidence="3">
    <location>
        <position position="276"/>
    </location>
</feature>
<keyword evidence="4" id="KW-1185">Reference proteome</keyword>
<feature type="compositionally biased region" description="Basic and acidic residues" evidence="1">
    <location>
        <begin position="262"/>
        <end position="276"/>
    </location>
</feature>